<dbReference type="AlphaFoldDB" id="A0A1B8QAR7"/>
<evidence type="ECO:0000256" key="2">
    <source>
        <dbReference type="ARBA" id="ARBA00004963"/>
    </source>
</evidence>
<protein>
    <recommendedName>
        <fullName evidence="7">Hydroxyacylglutathione hydrolase</fullName>
        <ecNumber evidence="7">3.1.2.6</ecNumber>
    </recommendedName>
    <alternativeName>
        <fullName evidence="7">Glyoxalase II</fullName>
        <shortName evidence="7">Glx II</shortName>
    </alternativeName>
</protein>
<feature type="binding site" evidence="7">
    <location>
        <position position="144"/>
    </location>
    <ligand>
        <name>Zn(2+)</name>
        <dbReference type="ChEBI" id="CHEBI:29105"/>
        <label>2</label>
    </ligand>
</feature>
<dbReference type="PANTHER" id="PTHR43705:SF1">
    <property type="entry name" value="HYDROXYACYLGLUTATHIONE HYDROLASE GLOB"/>
    <property type="match status" value="1"/>
</dbReference>
<comment type="subunit">
    <text evidence="7">Monomer.</text>
</comment>
<evidence type="ECO:0000256" key="1">
    <source>
        <dbReference type="ARBA" id="ARBA00001623"/>
    </source>
</evidence>
<dbReference type="CDD" id="cd07723">
    <property type="entry name" value="hydroxyacylglutathione_hydrolase_MBL-fold"/>
    <property type="match status" value="1"/>
</dbReference>
<dbReference type="EC" id="3.1.2.6" evidence="7"/>
<evidence type="ECO:0000313" key="10">
    <source>
        <dbReference type="Proteomes" id="UP000092616"/>
    </source>
</evidence>
<dbReference type="Pfam" id="PF00753">
    <property type="entry name" value="Lactamase_B"/>
    <property type="match status" value="1"/>
</dbReference>
<dbReference type="GO" id="GO:0046872">
    <property type="term" value="F:metal ion binding"/>
    <property type="evidence" value="ECO:0007669"/>
    <property type="project" value="UniProtKB-KW"/>
</dbReference>
<organism evidence="9 10">
    <name type="scientific">Faucicola atlantae</name>
    <dbReference type="NCBI Taxonomy" id="34059"/>
    <lineage>
        <taxon>Bacteria</taxon>
        <taxon>Pseudomonadati</taxon>
        <taxon>Pseudomonadota</taxon>
        <taxon>Gammaproteobacteria</taxon>
        <taxon>Moraxellales</taxon>
        <taxon>Moraxellaceae</taxon>
        <taxon>Faucicola</taxon>
    </lineage>
</organism>
<gene>
    <name evidence="7" type="primary">gloB</name>
    <name evidence="9" type="ORF">A9306_10055</name>
</gene>
<comment type="catalytic activity">
    <reaction evidence="1 7">
        <text>an S-(2-hydroxyacyl)glutathione + H2O = a 2-hydroxy carboxylate + glutathione + H(+)</text>
        <dbReference type="Rhea" id="RHEA:21864"/>
        <dbReference type="ChEBI" id="CHEBI:15377"/>
        <dbReference type="ChEBI" id="CHEBI:15378"/>
        <dbReference type="ChEBI" id="CHEBI:57925"/>
        <dbReference type="ChEBI" id="CHEBI:58896"/>
        <dbReference type="ChEBI" id="CHEBI:71261"/>
        <dbReference type="EC" id="3.1.2.6"/>
    </reaction>
</comment>
<dbReference type="InterPro" id="IPR036866">
    <property type="entry name" value="RibonucZ/Hydroxyglut_hydro"/>
</dbReference>
<dbReference type="Proteomes" id="UP000092616">
    <property type="component" value="Unassembled WGS sequence"/>
</dbReference>
<reference evidence="9 10" key="1">
    <citation type="submission" date="2016-06" db="EMBL/GenBank/DDBJ databases">
        <title>Draft genome of Moraxella atlantae CCUG 59586.</title>
        <authorList>
            <person name="Salva-Serra F."/>
            <person name="Engstrom-Jakobsson H."/>
            <person name="Thorell K."/>
            <person name="Gonzales-Siles L."/>
            <person name="Karlsson R."/>
            <person name="Boulund F."/>
            <person name="Engstrand L."/>
            <person name="Kristiansson E."/>
            <person name="Moore E."/>
        </authorList>
    </citation>
    <scope>NUCLEOTIDE SEQUENCE [LARGE SCALE GENOMIC DNA]</scope>
    <source>
        <strain evidence="9 10">CCUG 59586</strain>
    </source>
</reference>
<dbReference type="SMART" id="SM00849">
    <property type="entry name" value="Lactamase_B"/>
    <property type="match status" value="1"/>
</dbReference>
<comment type="cofactor">
    <cofactor evidence="7">
        <name>Zn(2+)</name>
        <dbReference type="ChEBI" id="CHEBI:29105"/>
    </cofactor>
    <text evidence="7">Binds 2 Zn(2+) ions per subunit.</text>
</comment>
<dbReference type="GO" id="GO:0004416">
    <property type="term" value="F:hydroxyacylglutathione hydrolase activity"/>
    <property type="evidence" value="ECO:0007669"/>
    <property type="project" value="UniProtKB-UniRule"/>
</dbReference>
<accession>A0A1B8QAR7</accession>
<dbReference type="InterPro" id="IPR035680">
    <property type="entry name" value="Clx_II_MBL"/>
</dbReference>
<dbReference type="InterPro" id="IPR050110">
    <property type="entry name" value="Glyoxalase_II_hydrolase"/>
</dbReference>
<feature type="binding site" evidence="7">
    <location>
        <position position="64"/>
    </location>
    <ligand>
        <name>Zn(2+)</name>
        <dbReference type="ChEBI" id="CHEBI:29105"/>
        <label>1</label>
    </ligand>
</feature>
<evidence type="ECO:0000259" key="8">
    <source>
        <dbReference type="SMART" id="SM00849"/>
    </source>
</evidence>
<feature type="binding site" evidence="7">
    <location>
        <position position="182"/>
    </location>
    <ligand>
        <name>Zn(2+)</name>
        <dbReference type="ChEBI" id="CHEBI:29105"/>
        <label>2</label>
    </ligand>
</feature>
<evidence type="ECO:0000256" key="7">
    <source>
        <dbReference type="HAMAP-Rule" id="MF_01374"/>
    </source>
</evidence>
<dbReference type="SUPFAM" id="SSF56281">
    <property type="entry name" value="Metallo-hydrolase/oxidoreductase"/>
    <property type="match status" value="1"/>
</dbReference>
<feature type="binding site" evidence="7">
    <location>
        <position position="144"/>
    </location>
    <ligand>
        <name>Zn(2+)</name>
        <dbReference type="ChEBI" id="CHEBI:29105"/>
        <label>1</label>
    </ligand>
</feature>
<evidence type="ECO:0000256" key="6">
    <source>
        <dbReference type="ARBA" id="ARBA00022833"/>
    </source>
</evidence>
<dbReference type="InterPro" id="IPR001279">
    <property type="entry name" value="Metallo-B-lactamas"/>
</dbReference>
<proteinExistence type="inferred from homology"/>
<dbReference type="GO" id="GO:0019243">
    <property type="term" value="P:methylglyoxal catabolic process to D-lactate via S-lactoyl-glutathione"/>
    <property type="evidence" value="ECO:0007669"/>
    <property type="project" value="UniProtKB-UniRule"/>
</dbReference>
<evidence type="ECO:0000313" key="9">
    <source>
        <dbReference type="EMBL" id="OBX76425.1"/>
    </source>
</evidence>
<dbReference type="PANTHER" id="PTHR43705">
    <property type="entry name" value="HYDROXYACYLGLUTATHIONE HYDROLASE"/>
    <property type="match status" value="1"/>
</dbReference>
<dbReference type="EMBL" id="LZNA01000061">
    <property type="protein sequence ID" value="OBX76425.1"/>
    <property type="molecule type" value="Genomic_DNA"/>
</dbReference>
<feature type="domain" description="Metallo-beta-lactamase" evidence="8">
    <location>
        <begin position="19"/>
        <end position="182"/>
    </location>
</feature>
<keyword evidence="10" id="KW-1185">Reference proteome</keyword>
<comment type="function">
    <text evidence="7">Thiolesterase that catalyzes the hydrolysis of S-D-lactoyl-glutathione to form glutathione and D-lactic acid.</text>
</comment>
<dbReference type="UniPathway" id="UPA00619">
    <property type="reaction ID" value="UER00676"/>
</dbReference>
<comment type="pathway">
    <text evidence="2 7">Secondary metabolite metabolism; methylglyoxal degradation; (R)-lactate from methylglyoxal: step 2/2.</text>
</comment>
<feature type="binding site" evidence="7">
    <location>
        <position position="62"/>
    </location>
    <ligand>
        <name>Zn(2+)</name>
        <dbReference type="ChEBI" id="CHEBI:29105"/>
        <label>1</label>
    </ligand>
</feature>
<dbReference type="PIRSF" id="PIRSF005457">
    <property type="entry name" value="Glx"/>
    <property type="match status" value="1"/>
</dbReference>
<comment type="similarity">
    <text evidence="3 7">Belongs to the metallo-beta-lactamase superfamily. Glyoxalase II family.</text>
</comment>
<evidence type="ECO:0000256" key="4">
    <source>
        <dbReference type="ARBA" id="ARBA00022723"/>
    </source>
</evidence>
<dbReference type="HAMAP" id="MF_01374">
    <property type="entry name" value="Glyoxalase_2"/>
    <property type="match status" value="1"/>
</dbReference>
<dbReference type="Pfam" id="PF16123">
    <property type="entry name" value="HAGH_C"/>
    <property type="match status" value="1"/>
</dbReference>
<keyword evidence="6 7" id="KW-0862">Zinc</keyword>
<dbReference type="InterPro" id="IPR032282">
    <property type="entry name" value="HAGH_C"/>
</dbReference>
<name>A0A1B8QAR7_9GAMM</name>
<feature type="binding site" evidence="7">
    <location>
        <position position="67"/>
    </location>
    <ligand>
        <name>Zn(2+)</name>
        <dbReference type="ChEBI" id="CHEBI:29105"/>
        <label>2</label>
    </ligand>
</feature>
<dbReference type="NCBIfam" id="TIGR03413">
    <property type="entry name" value="GSH_gloB"/>
    <property type="match status" value="1"/>
</dbReference>
<evidence type="ECO:0000256" key="3">
    <source>
        <dbReference type="ARBA" id="ARBA00006759"/>
    </source>
</evidence>
<evidence type="ECO:0000256" key="5">
    <source>
        <dbReference type="ARBA" id="ARBA00022801"/>
    </source>
</evidence>
<comment type="caution">
    <text evidence="9">The sequence shown here is derived from an EMBL/GenBank/DDBJ whole genome shotgun (WGS) entry which is preliminary data.</text>
</comment>
<feature type="binding site" evidence="7">
    <location>
        <position position="123"/>
    </location>
    <ligand>
        <name>Zn(2+)</name>
        <dbReference type="ChEBI" id="CHEBI:29105"/>
        <label>1</label>
    </ligand>
</feature>
<dbReference type="InterPro" id="IPR017782">
    <property type="entry name" value="Hydroxyacylglutathione_Hdrlase"/>
</dbReference>
<dbReference type="RefSeq" id="WP_067338216.1">
    <property type="nucleotide sequence ID" value="NZ_LZNA01000061.1"/>
</dbReference>
<sequence>MTKQAALELTIQPIPALQDNYIWALVEPTHKQAILVDIGEAAPALEFLRAHELDLQAIWITHHHADHIGGVADVCQVYSDVPVLMHPAIAPLLPKSVNSVPVQDGSELSAFGHAVDVWQIAGHTAEHLAFIVQMGEVKHVFCGDTLFAAGCGRVFSGTIEQLFDSFQRLNSLPADTVLYPAHEYTVSNLRFAQHIEPDNADIAQALHHAQDLRNQQPPKPTLPTTLADERRTNPFIRAAAGNLDLKHTAEAKELPTEPLALFGSLRQLKNNF</sequence>
<dbReference type="Gene3D" id="3.60.15.10">
    <property type="entry name" value="Ribonuclease Z/Hydroxyacylglutathione hydrolase-like"/>
    <property type="match status" value="1"/>
</dbReference>
<keyword evidence="5 7" id="KW-0378">Hydrolase</keyword>
<feature type="binding site" evidence="7">
    <location>
        <position position="66"/>
    </location>
    <ligand>
        <name>Zn(2+)</name>
        <dbReference type="ChEBI" id="CHEBI:29105"/>
        <label>2</label>
    </ligand>
</feature>
<keyword evidence="4 7" id="KW-0479">Metal-binding</keyword>